<gene>
    <name evidence="5" type="ORF">FB471_5078</name>
</gene>
<dbReference type="PANTHER" id="PTHR43094">
    <property type="entry name" value="AMINOTRANSFERASE"/>
    <property type="match status" value="1"/>
</dbReference>
<dbReference type="InterPro" id="IPR049704">
    <property type="entry name" value="Aminotrans_3_PPA_site"/>
</dbReference>
<dbReference type="GO" id="GO:0008483">
    <property type="term" value="F:transaminase activity"/>
    <property type="evidence" value="ECO:0007669"/>
    <property type="project" value="InterPro"/>
</dbReference>
<proteinExistence type="inferred from homology"/>
<reference evidence="5 6" key="1">
    <citation type="submission" date="2019-06" db="EMBL/GenBank/DDBJ databases">
        <title>Sequencing the genomes of 1000 actinobacteria strains.</title>
        <authorList>
            <person name="Klenk H.-P."/>
        </authorList>
    </citation>
    <scope>NUCLEOTIDE SEQUENCE [LARGE SCALE GENOMIC DNA]</scope>
    <source>
        <strain evidence="5 6">DSM 45679</strain>
    </source>
</reference>
<keyword evidence="2 4" id="KW-0663">Pyridoxal phosphate</keyword>
<dbReference type="InterPro" id="IPR015424">
    <property type="entry name" value="PyrdxlP-dep_Trfase"/>
</dbReference>
<protein>
    <submittedName>
        <fullName evidence="5">Beta-alanine--pyruvate transaminase</fullName>
    </submittedName>
</protein>
<dbReference type="PIRSF" id="PIRSF000521">
    <property type="entry name" value="Transaminase_4ab_Lys_Orn"/>
    <property type="match status" value="1"/>
</dbReference>
<dbReference type="Pfam" id="PF00202">
    <property type="entry name" value="Aminotran_3"/>
    <property type="match status" value="1"/>
</dbReference>
<dbReference type="InterPro" id="IPR005814">
    <property type="entry name" value="Aminotrans_3"/>
</dbReference>
<dbReference type="PROSITE" id="PS00600">
    <property type="entry name" value="AA_TRANSFER_CLASS_3"/>
    <property type="match status" value="1"/>
</dbReference>
<accession>A0A542DQ61</accession>
<dbReference type="GO" id="GO:0005829">
    <property type="term" value="C:cytosol"/>
    <property type="evidence" value="ECO:0007669"/>
    <property type="project" value="TreeGrafter"/>
</dbReference>
<dbReference type="InterPro" id="IPR015421">
    <property type="entry name" value="PyrdxlP-dep_Trfase_major"/>
</dbReference>
<dbReference type="GO" id="GO:0017000">
    <property type="term" value="P:antibiotic biosynthetic process"/>
    <property type="evidence" value="ECO:0007669"/>
    <property type="project" value="UniProtKB-KW"/>
</dbReference>
<dbReference type="Gene3D" id="3.90.1150.10">
    <property type="entry name" value="Aspartate Aminotransferase, domain 1"/>
    <property type="match status" value="1"/>
</dbReference>
<dbReference type="GO" id="GO:0030170">
    <property type="term" value="F:pyridoxal phosphate binding"/>
    <property type="evidence" value="ECO:0007669"/>
    <property type="project" value="InterPro"/>
</dbReference>
<dbReference type="InterPro" id="IPR015422">
    <property type="entry name" value="PyrdxlP-dep_Trfase_small"/>
</dbReference>
<dbReference type="CDD" id="cd00610">
    <property type="entry name" value="OAT_like"/>
    <property type="match status" value="1"/>
</dbReference>
<dbReference type="EMBL" id="VFML01000001">
    <property type="protein sequence ID" value="TQJ05250.1"/>
    <property type="molecule type" value="Genomic_DNA"/>
</dbReference>
<dbReference type="Gene3D" id="3.40.640.10">
    <property type="entry name" value="Type I PLP-dependent aspartate aminotransferase-like (Major domain)"/>
    <property type="match status" value="1"/>
</dbReference>
<evidence type="ECO:0000256" key="2">
    <source>
        <dbReference type="ARBA" id="ARBA00022898"/>
    </source>
</evidence>
<keyword evidence="3" id="KW-0045">Antibiotic biosynthesis</keyword>
<evidence type="ECO:0000256" key="3">
    <source>
        <dbReference type="ARBA" id="ARBA00023194"/>
    </source>
</evidence>
<dbReference type="SUPFAM" id="SSF53383">
    <property type="entry name" value="PLP-dependent transferases"/>
    <property type="match status" value="1"/>
</dbReference>
<dbReference type="AlphaFoldDB" id="A0A542DQ61"/>
<comment type="similarity">
    <text evidence="1 4">Belongs to the class-III pyridoxal-phosphate-dependent aminotransferase family.</text>
</comment>
<evidence type="ECO:0000256" key="4">
    <source>
        <dbReference type="RuleBase" id="RU003560"/>
    </source>
</evidence>
<evidence type="ECO:0000313" key="6">
    <source>
        <dbReference type="Proteomes" id="UP000320876"/>
    </source>
</evidence>
<keyword evidence="5" id="KW-0670">Pyruvate</keyword>
<dbReference type="PANTHER" id="PTHR43094:SF1">
    <property type="entry name" value="AMINOTRANSFERASE CLASS-III"/>
    <property type="match status" value="1"/>
</dbReference>
<comment type="caution">
    <text evidence="5">The sequence shown here is derived from an EMBL/GenBank/DDBJ whole genome shotgun (WGS) entry which is preliminary data.</text>
</comment>
<evidence type="ECO:0000313" key="5">
    <source>
        <dbReference type="EMBL" id="TQJ05250.1"/>
    </source>
</evidence>
<sequence length="436" mass="46575">MAAETAEGIQWPAETRSFCAELPFTPRTTIFEYGKGIQLFDIHGRNYLDALSGVFVTCFGYDCEPITTAMNEQLHRGLAFQPPLHGTNRNALRLAHALAELAPDGITAVKLLSGGSEAVEAAIRLARVYHTVSGNPAKQKILSHYESYHGATYGSLGLTGHPGVKVFGQPMPDVVHTLPPETLAKQWNLTPEQAGEQAAAMIEQTIEAEGPDNVAALVVETLSQLRELAAPDRGYFARVREICDRYNVLLVFDEIVTGFGRTGQNFGAHTVGVTPDLICAGKGISGGYAPLSALLIHERVASPFRDQDGHMAFGTTHTFSGNPIAAAAGLAAVTHFTEGDFLPKIQQLSNHLRKGMDSSVGEKATVNIAGLLCGVSVPDPEGRGVGDLIETACWERGVIVRGMPYGIMLAPPFITTRTQLDEMCAVVGSAIDEVIG</sequence>
<dbReference type="OrthoDB" id="9801834at2"/>
<name>A0A542DQ61_AMYCI</name>
<evidence type="ECO:0000256" key="1">
    <source>
        <dbReference type="ARBA" id="ARBA00008954"/>
    </source>
</evidence>
<organism evidence="5 6">
    <name type="scientific">Amycolatopsis cihanbeyliensis</name>
    <dbReference type="NCBI Taxonomy" id="1128664"/>
    <lineage>
        <taxon>Bacteria</taxon>
        <taxon>Bacillati</taxon>
        <taxon>Actinomycetota</taxon>
        <taxon>Actinomycetes</taxon>
        <taxon>Pseudonocardiales</taxon>
        <taxon>Pseudonocardiaceae</taxon>
        <taxon>Amycolatopsis</taxon>
    </lineage>
</organism>
<dbReference type="RefSeq" id="WP_142000807.1">
    <property type="nucleotide sequence ID" value="NZ_VFML01000001.1"/>
</dbReference>
<dbReference type="Proteomes" id="UP000320876">
    <property type="component" value="Unassembled WGS sequence"/>
</dbReference>
<keyword evidence="6" id="KW-1185">Reference proteome</keyword>